<feature type="domain" description="PLD phosphodiesterase" evidence="14">
    <location>
        <begin position="411"/>
        <end position="438"/>
    </location>
</feature>
<name>A0ABY1KQ75_9FLAO</name>
<comment type="similarity">
    <text evidence="12">Belongs to the phospholipase D family. Cardiolipin synthase subfamily.</text>
</comment>
<dbReference type="HAMAP" id="MF_01916">
    <property type="entry name" value="Cardiolipin_synth_Cls"/>
    <property type="match status" value="1"/>
</dbReference>
<organism evidence="15 16">
    <name type="scientific">Zobellia uliginosa</name>
    <dbReference type="NCBI Taxonomy" id="143224"/>
    <lineage>
        <taxon>Bacteria</taxon>
        <taxon>Pseudomonadati</taxon>
        <taxon>Bacteroidota</taxon>
        <taxon>Flavobacteriia</taxon>
        <taxon>Flavobacteriales</taxon>
        <taxon>Flavobacteriaceae</taxon>
        <taxon>Zobellia</taxon>
    </lineage>
</organism>
<evidence type="ECO:0000256" key="3">
    <source>
        <dbReference type="ARBA" id="ARBA00022516"/>
    </source>
</evidence>
<evidence type="ECO:0000256" key="9">
    <source>
        <dbReference type="ARBA" id="ARBA00023136"/>
    </source>
</evidence>
<feature type="active site" evidence="12">
    <location>
        <position position="244"/>
    </location>
</feature>
<dbReference type="SMART" id="SM00155">
    <property type="entry name" value="PLDc"/>
    <property type="match status" value="2"/>
</dbReference>
<evidence type="ECO:0000256" key="8">
    <source>
        <dbReference type="ARBA" id="ARBA00023098"/>
    </source>
</evidence>
<keyword evidence="2 12" id="KW-1003">Cell membrane</keyword>
<gene>
    <name evidence="15" type="ORF">SAMN05421766_103101</name>
</gene>
<dbReference type="Proteomes" id="UP000185728">
    <property type="component" value="Unassembled WGS sequence"/>
</dbReference>
<evidence type="ECO:0000259" key="14">
    <source>
        <dbReference type="PROSITE" id="PS50035"/>
    </source>
</evidence>
<evidence type="ECO:0000256" key="1">
    <source>
        <dbReference type="ARBA" id="ARBA00004651"/>
    </source>
</evidence>
<keyword evidence="9 12" id="KW-0472">Membrane</keyword>
<evidence type="ECO:0000256" key="5">
    <source>
        <dbReference type="ARBA" id="ARBA00022692"/>
    </source>
</evidence>
<dbReference type="EC" id="2.7.8.-" evidence="12 13"/>
<evidence type="ECO:0000256" key="6">
    <source>
        <dbReference type="ARBA" id="ARBA00022737"/>
    </source>
</evidence>
<keyword evidence="11 12" id="KW-1208">Phospholipid metabolism</keyword>
<keyword evidence="10 12" id="KW-0594">Phospholipid biosynthesis</keyword>
<keyword evidence="5 12" id="KW-0812">Transmembrane</keyword>
<comment type="catalytic activity">
    <reaction evidence="12">
        <text>2 a 1,2-diacyl-sn-glycero-3-phospho-(1'-sn-glycerol) = a cardiolipin + glycerol</text>
        <dbReference type="Rhea" id="RHEA:31451"/>
        <dbReference type="ChEBI" id="CHEBI:17754"/>
        <dbReference type="ChEBI" id="CHEBI:62237"/>
        <dbReference type="ChEBI" id="CHEBI:64716"/>
    </reaction>
</comment>
<dbReference type="InterPro" id="IPR027379">
    <property type="entry name" value="CLS_N"/>
</dbReference>
<dbReference type="NCBIfam" id="TIGR04265">
    <property type="entry name" value="bac_cardiolipin"/>
    <property type="match status" value="1"/>
</dbReference>
<evidence type="ECO:0000256" key="4">
    <source>
        <dbReference type="ARBA" id="ARBA00022679"/>
    </source>
</evidence>
<evidence type="ECO:0000256" key="13">
    <source>
        <dbReference type="NCBIfam" id="TIGR04265"/>
    </source>
</evidence>
<dbReference type="InterPro" id="IPR030874">
    <property type="entry name" value="Cardiolipin_synth_Firmi"/>
</dbReference>
<feature type="transmembrane region" description="Helical" evidence="12">
    <location>
        <begin position="20"/>
        <end position="40"/>
    </location>
</feature>
<reference evidence="15 16" key="1">
    <citation type="submission" date="2017-01" db="EMBL/GenBank/DDBJ databases">
        <authorList>
            <person name="Varghese N."/>
            <person name="Submissions S."/>
        </authorList>
    </citation>
    <scope>NUCLEOTIDE SEQUENCE [LARGE SCALE GENOMIC DNA]</scope>
    <source>
        <strain evidence="15 16">DSM 2061</strain>
    </source>
</reference>
<feature type="active site" evidence="12">
    <location>
        <position position="416"/>
    </location>
</feature>
<comment type="caution">
    <text evidence="15">The sequence shown here is derived from an EMBL/GenBank/DDBJ whole genome shotgun (WGS) entry which is preliminary data.</text>
</comment>
<dbReference type="CDD" id="cd09112">
    <property type="entry name" value="PLDc_CLS_2"/>
    <property type="match status" value="1"/>
</dbReference>
<comment type="subcellular location">
    <subcellularLocation>
        <location evidence="1 12">Cell membrane</location>
        <topology evidence="1 12">Multi-pass membrane protein</topology>
    </subcellularLocation>
</comment>
<dbReference type="SUPFAM" id="SSF56024">
    <property type="entry name" value="Phospholipase D/nuclease"/>
    <property type="match status" value="2"/>
</dbReference>
<dbReference type="PROSITE" id="PS50035">
    <property type="entry name" value="PLD"/>
    <property type="match status" value="2"/>
</dbReference>
<dbReference type="CDD" id="cd09110">
    <property type="entry name" value="PLDc_CLS_1"/>
    <property type="match status" value="1"/>
</dbReference>
<feature type="active site" evidence="12">
    <location>
        <position position="237"/>
    </location>
</feature>
<evidence type="ECO:0000313" key="16">
    <source>
        <dbReference type="Proteomes" id="UP000185728"/>
    </source>
</evidence>
<keyword evidence="8 12" id="KW-0443">Lipid metabolism</keyword>
<evidence type="ECO:0000313" key="15">
    <source>
        <dbReference type="EMBL" id="SIS64399.1"/>
    </source>
</evidence>
<comment type="function">
    <text evidence="12">Catalyzes the reversible phosphatidyl group transfer from one phosphatidylglycerol molecule to another to form cardiolipin (CL) (diphosphatidylglycerol) and glycerol.</text>
</comment>
<keyword evidence="3 12" id="KW-0444">Lipid biosynthesis</keyword>
<dbReference type="PANTHER" id="PTHR21248">
    <property type="entry name" value="CARDIOLIPIN SYNTHASE"/>
    <property type="match status" value="1"/>
</dbReference>
<keyword evidence="7 12" id="KW-1133">Transmembrane helix</keyword>
<evidence type="ECO:0000256" key="12">
    <source>
        <dbReference type="HAMAP-Rule" id="MF_01916"/>
    </source>
</evidence>
<feature type="domain" description="PLD phosphodiesterase" evidence="14">
    <location>
        <begin position="232"/>
        <end position="259"/>
    </location>
</feature>
<accession>A0ABY1KQ75</accession>
<feature type="active site" evidence="12">
    <location>
        <position position="418"/>
    </location>
</feature>
<dbReference type="Gene3D" id="3.30.870.10">
    <property type="entry name" value="Endonuclease Chain A"/>
    <property type="match status" value="2"/>
</dbReference>
<keyword evidence="16" id="KW-1185">Reference proteome</keyword>
<dbReference type="InterPro" id="IPR022924">
    <property type="entry name" value="Cardiolipin_synthase"/>
</dbReference>
<dbReference type="InterPro" id="IPR001736">
    <property type="entry name" value="PLipase_D/transphosphatidylase"/>
</dbReference>
<dbReference type="InterPro" id="IPR025202">
    <property type="entry name" value="PLD-like_dom"/>
</dbReference>
<evidence type="ECO:0000256" key="11">
    <source>
        <dbReference type="ARBA" id="ARBA00023264"/>
    </source>
</evidence>
<dbReference type="Pfam" id="PF13091">
    <property type="entry name" value="PLDc_2"/>
    <property type="match status" value="2"/>
</dbReference>
<evidence type="ECO:0000256" key="10">
    <source>
        <dbReference type="ARBA" id="ARBA00023209"/>
    </source>
</evidence>
<protein>
    <recommendedName>
        <fullName evidence="12 13">Cardiolipin synthase</fullName>
        <shortName evidence="12">CL synthase</shortName>
        <ecNumber evidence="12 13">2.7.8.-</ecNumber>
    </recommendedName>
</protein>
<dbReference type="EMBL" id="FTOB01000003">
    <property type="protein sequence ID" value="SIS64399.1"/>
    <property type="molecule type" value="Genomic_DNA"/>
</dbReference>
<keyword evidence="6" id="KW-0677">Repeat</keyword>
<evidence type="ECO:0000256" key="7">
    <source>
        <dbReference type="ARBA" id="ARBA00022989"/>
    </source>
</evidence>
<sequence length="498" mass="57311">MVRAVFKMMDSILAFINENLWLVLLAVNYGLVIALSFFILLKNKNPVKTLSFLFALAVLPFLGLVVYYLFGQDYRKSKIFEKKYFLDNERIKDWRANFKLDEEERDDFGETYGEGIFKVYKLLKNNQKAVLTFDNDVELLINGEEKFKRLRDDLRNASVCIHMEYFVLFSDVLGNEIMNILMNKAREGVKVRLVYDDVGSNIANSMKRKMTKAGVEHYAFMPVLFSNSTGKLNYRDHRKIIVIDGIIGYVGGINMAKRYDNSYDNPRYWRDTHLRLRGGAVGSLQSSFLLNWNFASNNEIEIEKAFFPKEKPQTERPVAVQIAASGPDTDWANIMEAIFSAISSAKERIYITSPYFMPNDAILTALATGARSGLDVRVIIPYESDSWAAQYASDSYIAYCLESGIKIYRYHKGFIHAKTMVIDDSFSTVGTANLDYRSFSINFEINAMLYSKEINRQLTEVFFDDLKACEGVDLVRWNNRGLVRKLKESFSRLWAPLL</sequence>
<proteinExistence type="inferred from homology"/>
<dbReference type="PANTHER" id="PTHR21248:SF22">
    <property type="entry name" value="PHOSPHOLIPASE D"/>
    <property type="match status" value="1"/>
</dbReference>
<evidence type="ECO:0000256" key="2">
    <source>
        <dbReference type="ARBA" id="ARBA00022475"/>
    </source>
</evidence>
<feature type="transmembrane region" description="Helical" evidence="12">
    <location>
        <begin position="52"/>
        <end position="70"/>
    </location>
</feature>
<keyword evidence="4 12" id="KW-0808">Transferase</keyword>
<feature type="active site" evidence="12">
    <location>
        <position position="423"/>
    </location>
</feature>
<dbReference type="Pfam" id="PF13396">
    <property type="entry name" value="PLDc_N"/>
    <property type="match status" value="1"/>
</dbReference>
<feature type="active site" evidence="12">
    <location>
        <position position="239"/>
    </location>
</feature>